<dbReference type="InParanoid" id="E9FV08"/>
<evidence type="ECO:0000313" key="2">
    <source>
        <dbReference type="Proteomes" id="UP000000305"/>
    </source>
</evidence>
<sequence>MAEILPFLTCGAVSTRCLLDGLYYVAEQKCEENRKFEMVSMVSLMFELSMVLLFGVKWVCSHFPLERCGEMELRQTCSSTSYFNVLFPMFVSVSVELLGKTVNVVWWLSGIFYRLNFVDMSSLATCTGVEFNRLLPFHRLDPLEPNEPSREHMEPERRRMLESRVEVAPTVTAVGRG</sequence>
<gene>
    <name evidence="1" type="ORF">DAPPUDRAFT_311218</name>
</gene>
<dbReference type="HOGENOM" id="CLU_1519393_0_0_1"/>
<name>E9FV08_DAPPU</name>
<proteinExistence type="predicted"/>
<dbReference type="EMBL" id="GL732525">
    <property type="protein sequence ID" value="EFX88825.1"/>
    <property type="molecule type" value="Genomic_DNA"/>
</dbReference>
<evidence type="ECO:0000313" key="1">
    <source>
        <dbReference type="EMBL" id="EFX88825.1"/>
    </source>
</evidence>
<reference evidence="1 2" key="1">
    <citation type="journal article" date="2011" name="Science">
        <title>The ecoresponsive genome of Daphnia pulex.</title>
        <authorList>
            <person name="Colbourne J.K."/>
            <person name="Pfrender M.E."/>
            <person name="Gilbert D."/>
            <person name="Thomas W.K."/>
            <person name="Tucker A."/>
            <person name="Oakley T.H."/>
            <person name="Tokishita S."/>
            <person name="Aerts A."/>
            <person name="Arnold G.J."/>
            <person name="Basu M.K."/>
            <person name="Bauer D.J."/>
            <person name="Caceres C.E."/>
            <person name="Carmel L."/>
            <person name="Casola C."/>
            <person name="Choi J.H."/>
            <person name="Detter J.C."/>
            <person name="Dong Q."/>
            <person name="Dusheyko S."/>
            <person name="Eads B.D."/>
            <person name="Frohlich T."/>
            <person name="Geiler-Samerotte K.A."/>
            <person name="Gerlach D."/>
            <person name="Hatcher P."/>
            <person name="Jogdeo S."/>
            <person name="Krijgsveld J."/>
            <person name="Kriventseva E.V."/>
            <person name="Kultz D."/>
            <person name="Laforsch C."/>
            <person name="Lindquist E."/>
            <person name="Lopez J."/>
            <person name="Manak J.R."/>
            <person name="Muller J."/>
            <person name="Pangilinan J."/>
            <person name="Patwardhan R.P."/>
            <person name="Pitluck S."/>
            <person name="Pritham E.J."/>
            <person name="Rechtsteiner A."/>
            <person name="Rho M."/>
            <person name="Rogozin I.B."/>
            <person name="Sakarya O."/>
            <person name="Salamov A."/>
            <person name="Schaack S."/>
            <person name="Shapiro H."/>
            <person name="Shiga Y."/>
            <person name="Skalitzky C."/>
            <person name="Smith Z."/>
            <person name="Souvorov A."/>
            <person name="Sung W."/>
            <person name="Tang Z."/>
            <person name="Tsuchiya D."/>
            <person name="Tu H."/>
            <person name="Vos H."/>
            <person name="Wang M."/>
            <person name="Wolf Y.I."/>
            <person name="Yamagata H."/>
            <person name="Yamada T."/>
            <person name="Ye Y."/>
            <person name="Shaw J.R."/>
            <person name="Andrews J."/>
            <person name="Crease T.J."/>
            <person name="Tang H."/>
            <person name="Lucas S.M."/>
            <person name="Robertson H.M."/>
            <person name="Bork P."/>
            <person name="Koonin E.V."/>
            <person name="Zdobnov E.M."/>
            <person name="Grigoriev I.V."/>
            <person name="Lynch M."/>
            <person name="Boore J.L."/>
        </authorList>
    </citation>
    <scope>NUCLEOTIDE SEQUENCE [LARGE SCALE GENOMIC DNA]</scope>
</reference>
<protein>
    <submittedName>
        <fullName evidence="1">Uncharacterized protein</fullName>
    </submittedName>
</protein>
<dbReference type="KEGG" id="dpx:DAPPUDRAFT_311218"/>
<dbReference type="AlphaFoldDB" id="E9FV08"/>
<dbReference type="Proteomes" id="UP000000305">
    <property type="component" value="Unassembled WGS sequence"/>
</dbReference>
<organism evidence="1 2">
    <name type="scientific">Daphnia pulex</name>
    <name type="common">Water flea</name>
    <dbReference type="NCBI Taxonomy" id="6669"/>
    <lineage>
        <taxon>Eukaryota</taxon>
        <taxon>Metazoa</taxon>
        <taxon>Ecdysozoa</taxon>
        <taxon>Arthropoda</taxon>
        <taxon>Crustacea</taxon>
        <taxon>Branchiopoda</taxon>
        <taxon>Diplostraca</taxon>
        <taxon>Cladocera</taxon>
        <taxon>Anomopoda</taxon>
        <taxon>Daphniidae</taxon>
        <taxon>Daphnia</taxon>
    </lineage>
</organism>
<keyword evidence="2" id="KW-1185">Reference proteome</keyword>
<accession>E9FV08</accession>